<proteinExistence type="predicted"/>
<dbReference type="EMBL" id="KL367622">
    <property type="protein sequence ID" value="KFD61480.1"/>
    <property type="molecule type" value="Genomic_DNA"/>
</dbReference>
<name>A0A085MW84_9BILA</name>
<sequence length="81" mass="9494">MKDGLSAILLVCGYEAMIKRDRRGHSYCCVRGSKVIRYRPSCDRKRCQPAIRRRSFYDSLSSFRETKVFQFRGKYGCKAET</sequence>
<organism evidence="1">
    <name type="scientific">Trichuris suis</name>
    <name type="common">pig whipworm</name>
    <dbReference type="NCBI Taxonomy" id="68888"/>
    <lineage>
        <taxon>Eukaryota</taxon>
        <taxon>Metazoa</taxon>
        <taxon>Ecdysozoa</taxon>
        <taxon>Nematoda</taxon>
        <taxon>Enoplea</taxon>
        <taxon>Dorylaimia</taxon>
        <taxon>Trichinellida</taxon>
        <taxon>Trichuridae</taxon>
        <taxon>Trichuris</taxon>
    </lineage>
</organism>
<reference evidence="1" key="1">
    <citation type="journal article" date="2014" name="Nat. Genet.">
        <title>Genome and transcriptome of the porcine whipworm Trichuris suis.</title>
        <authorList>
            <person name="Jex A.R."/>
            <person name="Nejsum P."/>
            <person name="Schwarz E.M."/>
            <person name="Hu L."/>
            <person name="Young N.D."/>
            <person name="Hall R.S."/>
            <person name="Korhonen P.K."/>
            <person name="Liao S."/>
            <person name="Thamsborg S."/>
            <person name="Xia J."/>
            <person name="Xu P."/>
            <person name="Wang S."/>
            <person name="Scheerlinck J.P."/>
            <person name="Hofmann A."/>
            <person name="Sternberg P.W."/>
            <person name="Wang J."/>
            <person name="Gasser R.B."/>
        </authorList>
    </citation>
    <scope>NUCLEOTIDE SEQUENCE [LARGE SCALE GENOMIC DNA]</scope>
    <source>
        <strain evidence="1">DCEP-RM93F</strain>
    </source>
</reference>
<evidence type="ECO:0000313" key="1">
    <source>
        <dbReference type="EMBL" id="KFD61480.1"/>
    </source>
</evidence>
<accession>A0A085MW84</accession>
<dbReference type="AlphaFoldDB" id="A0A085MW84"/>
<gene>
    <name evidence="1" type="ORF">M514_26376</name>
</gene>
<protein>
    <submittedName>
        <fullName evidence="1">Uncharacterized protein</fullName>
    </submittedName>
</protein>
<dbReference type="Proteomes" id="UP000030758">
    <property type="component" value="Unassembled WGS sequence"/>
</dbReference>